<sequence>MGLLHRLRSRSGSTSPDDWEALLQRSKRGQPTPTAFDKNEIIDIPVYIHVIGSEHHVADIHEKNIPDMIQPVLDKWFLPLGYRFSVVQVRNVISAELGKIDFYTQNISANVVTGVYHKGSFETLNIFIVSKLGPARLLGLTALPNCTFLNAHGLLVNCIILSGDAMKTAWASHVVAHEVGHWLGLPHSVYEGCGVVWAGHEDWRDNSGYQAVSRRVLRAVGRCRHSEYKGRCQRVRRAENVMDPYSGPAIVLESFHVAQILRMREYWFARRDPRTRSNWASYEEPLVEASAEDRLDRCRRLLRQLARGERWKRHYRICI</sequence>
<name>A0A4R8QDX7_9PEZI</name>
<reference evidence="2 3" key="1">
    <citation type="submission" date="2018-11" db="EMBL/GenBank/DDBJ databases">
        <title>Genome sequence and assembly of Colletotrichum spinosum.</title>
        <authorList>
            <person name="Gan P."/>
            <person name="Shirasu K."/>
        </authorList>
    </citation>
    <scope>NUCLEOTIDE SEQUENCE [LARGE SCALE GENOMIC DNA]</scope>
    <source>
        <strain evidence="2 3">CBS 515.97</strain>
    </source>
</reference>
<dbReference type="Gene3D" id="3.40.390.10">
    <property type="entry name" value="Collagenase (Catalytic Domain)"/>
    <property type="match status" value="1"/>
</dbReference>
<evidence type="ECO:0000313" key="3">
    <source>
        <dbReference type="Proteomes" id="UP000295083"/>
    </source>
</evidence>
<evidence type="ECO:0000313" key="2">
    <source>
        <dbReference type="EMBL" id="TDZ34184.1"/>
    </source>
</evidence>
<dbReference type="EMBL" id="QAPG01000056">
    <property type="protein sequence ID" value="TDZ34184.1"/>
    <property type="molecule type" value="Genomic_DNA"/>
</dbReference>
<keyword evidence="2" id="KW-0482">Metalloprotease</keyword>
<dbReference type="InterPro" id="IPR024079">
    <property type="entry name" value="MetalloPept_cat_dom_sf"/>
</dbReference>
<keyword evidence="2" id="KW-0378">Hydrolase</keyword>
<comment type="similarity">
    <text evidence="1">Belongs to the peptidase M43B family.</text>
</comment>
<dbReference type="AlphaFoldDB" id="A0A4R8QDX7"/>
<dbReference type="GO" id="GO:0008237">
    <property type="term" value="F:metallopeptidase activity"/>
    <property type="evidence" value="ECO:0007669"/>
    <property type="project" value="UniProtKB-KW"/>
</dbReference>
<dbReference type="Proteomes" id="UP000295083">
    <property type="component" value="Unassembled WGS sequence"/>
</dbReference>
<accession>A0A4R8QDX7</accession>
<dbReference type="GO" id="GO:0006508">
    <property type="term" value="P:proteolysis"/>
    <property type="evidence" value="ECO:0007669"/>
    <property type="project" value="UniProtKB-KW"/>
</dbReference>
<proteinExistence type="inferred from homology"/>
<organism evidence="2 3">
    <name type="scientific">Colletotrichum spinosum</name>
    <dbReference type="NCBI Taxonomy" id="1347390"/>
    <lineage>
        <taxon>Eukaryota</taxon>
        <taxon>Fungi</taxon>
        <taxon>Dikarya</taxon>
        <taxon>Ascomycota</taxon>
        <taxon>Pezizomycotina</taxon>
        <taxon>Sordariomycetes</taxon>
        <taxon>Hypocreomycetidae</taxon>
        <taxon>Glomerellales</taxon>
        <taxon>Glomerellaceae</taxon>
        <taxon>Colletotrichum</taxon>
        <taxon>Colletotrichum orbiculare species complex</taxon>
    </lineage>
</organism>
<evidence type="ECO:0000256" key="1">
    <source>
        <dbReference type="ARBA" id="ARBA00008721"/>
    </source>
</evidence>
<gene>
    <name evidence="2" type="ORF">C8035_v009606</name>
</gene>
<keyword evidence="2" id="KW-0645">Protease</keyword>
<protein>
    <submittedName>
        <fullName evidence="2">Extracellular metalloprotease</fullName>
    </submittedName>
</protein>
<keyword evidence="3" id="KW-1185">Reference proteome</keyword>
<dbReference type="PANTHER" id="PTHR47466">
    <property type="match status" value="1"/>
</dbReference>
<comment type="caution">
    <text evidence="2">The sequence shown here is derived from an EMBL/GenBank/DDBJ whole genome shotgun (WGS) entry which is preliminary data.</text>
</comment>
<dbReference type="PANTHER" id="PTHR47466:SF1">
    <property type="entry name" value="METALLOPROTEASE MEP1 (AFU_ORTHOLOGUE AFUA_1G07730)-RELATED"/>
    <property type="match status" value="1"/>
</dbReference>
<dbReference type="SUPFAM" id="SSF55486">
    <property type="entry name" value="Metalloproteases ('zincins'), catalytic domain"/>
    <property type="match status" value="2"/>
</dbReference>